<feature type="region of interest" description="Disordered" evidence="9">
    <location>
        <begin position="1002"/>
        <end position="1068"/>
    </location>
</feature>
<evidence type="ECO:0000256" key="1">
    <source>
        <dbReference type="ARBA" id="ARBA00004123"/>
    </source>
</evidence>
<keyword evidence="14" id="KW-1185">Reference proteome</keyword>
<feature type="domain" description="Myb-like" evidence="10">
    <location>
        <begin position="708"/>
        <end position="760"/>
    </location>
</feature>
<dbReference type="GO" id="GO:0035267">
    <property type="term" value="C:NuA4 histone acetyltransferase complex"/>
    <property type="evidence" value="ECO:0007669"/>
    <property type="project" value="UniProtKB-ARBA"/>
</dbReference>
<keyword evidence="3" id="KW-0227">DNA damage</keyword>
<reference evidence="13" key="3">
    <citation type="submission" date="2024-01" db="EMBL/GenBank/DDBJ databases">
        <authorList>
            <person name="Coelho M.A."/>
            <person name="David-Palma M."/>
            <person name="Shea T."/>
            <person name="Sun S."/>
            <person name="Cuomo C.A."/>
            <person name="Heitman J."/>
        </authorList>
    </citation>
    <scope>NUCLEOTIDE SEQUENCE</scope>
    <source>
        <strain evidence="13">CBS 7841</strain>
    </source>
</reference>
<evidence type="ECO:0000256" key="3">
    <source>
        <dbReference type="ARBA" id="ARBA00022763"/>
    </source>
</evidence>
<feature type="domain" description="HTH myb-type" evidence="12">
    <location>
        <begin position="708"/>
        <end position="764"/>
    </location>
</feature>
<evidence type="ECO:0000313" key="13">
    <source>
        <dbReference type="EMBL" id="WVN85760.1"/>
    </source>
</evidence>
<feature type="region of interest" description="Disordered" evidence="9">
    <location>
        <begin position="474"/>
        <end position="523"/>
    </location>
</feature>
<comment type="subcellular location">
    <subcellularLocation>
        <location evidence="1">Nucleus</location>
    </subcellularLocation>
</comment>
<dbReference type="GeneID" id="91085125"/>
<name>A0AAJ8JNX7_9TREE</name>
<evidence type="ECO:0000259" key="10">
    <source>
        <dbReference type="PROSITE" id="PS50090"/>
    </source>
</evidence>
<dbReference type="InterPro" id="IPR001005">
    <property type="entry name" value="SANT/Myb"/>
</dbReference>
<keyword evidence="6" id="KW-0539">Nucleus</keyword>
<dbReference type="PROSITE" id="PS51204">
    <property type="entry name" value="HSA"/>
    <property type="match status" value="1"/>
</dbReference>
<dbReference type="GO" id="GO:0006325">
    <property type="term" value="P:chromatin organization"/>
    <property type="evidence" value="ECO:0007669"/>
    <property type="project" value="UniProtKB-KW"/>
</dbReference>
<dbReference type="GO" id="GO:0006281">
    <property type="term" value="P:DNA repair"/>
    <property type="evidence" value="ECO:0007669"/>
    <property type="project" value="UniProtKB-KW"/>
</dbReference>
<gene>
    <name evidence="13" type="ORF">L203_100911</name>
</gene>
<feature type="region of interest" description="Disordered" evidence="9">
    <location>
        <begin position="764"/>
        <end position="859"/>
    </location>
</feature>
<dbReference type="Gene3D" id="1.10.10.60">
    <property type="entry name" value="Homeodomain-like"/>
    <property type="match status" value="1"/>
</dbReference>
<reference evidence="13" key="1">
    <citation type="submission" date="2016-06" db="EMBL/GenBank/DDBJ databases">
        <authorList>
            <person name="Cuomo C."/>
            <person name="Litvintseva A."/>
            <person name="Heitman J."/>
            <person name="Chen Y."/>
            <person name="Sun S."/>
            <person name="Springer D."/>
            <person name="Dromer F."/>
            <person name="Young S."/>
            <person name="Zeng Q."/>
            <person name="Chapman S."/>
            <person name="Gujja S."/>
            <person name="Saif S."/>
            <person name="Birren B."/>
        </authorList>
    </citation>
    <scope>NUCLEOTIDE SEQUENCE</scope>
    <source>
        <strain evidence="13">CBS 7841</strain>
    </source>
</reference>
<feature type="compositionally biased region" description="Low complexity" evidence="9">
    <location>
        <begin position="796"/>
        <end position="815"/>
    </location>
</feature>
<dbReference type="Pfam" id="PF07529">
    <property type="entry name" value="HSA"/>
    <property type="match status" value="1"/>
</dbReference>
<feature type="compositionally biased region" description="Polar residues" evidence="9">
    <location>
        <begin position="1050"/>
        <end position="1068"/>
    </location>
</feature>
<evidence type="ECO:0000256" key="2">
    <source>
        <dbReference type="ARBA" id="ARBA00008913"/>
    </source>
</evidence>
<proteinExistence type="inferred from homology"/>
<dbReference type="PROSITE" id="PS51294">
    <property type="entry name" value="HTH_MYB"/>
    <property type="match status" value="1"/>
</dbReference>
<dbReference type="GO" id="GO:0005634">
    <property type="term" value="C:nucleus"/>
    <property type="evidence" value="ECO:0007669"/>
    <property type="project" value="UniProtKB-SubCell"/>
</dbReference>
<comment type="function">
    <text evidence="7">Component of the NuA4 histone acetyltransferase complex which is involved in transcriptional activation of selected genes principally by acetylation of nucleosomal histone H4 and H2A. The NuA4 complex is also involved in DNA repair.</text>
</comment>
<feature type="region of interest" description="Disordered" evidence="9">
    <location>
        <begin position="954"/>
        <end position="979"/>
    </location>
</feature>
<dbReference type="CDD" id="cd00167">
    <property type="entry name" value="SANT"/>
    <property type="match status" value="1"/>
</dbReference>
<organism evidence="13 14">
    <name type="scientific">Cryptococcus depauperatus CBS 7841</name>
    <dbReference type="NCBI Taxonomy" id="1295531"/>
    <lineage>
        <taxon>Eukaryota</taxon>
        <taxon>Fungi</taxon>
        <taxon>Dikarya</taxon>
        <taxon>Basidiomycota</taxon>
        <taxon>Agaricomycotina</taxon>
        <taxon>Tremellomycetes</taxon>
        <taxon>Tremellales</taxon>
        <taxon>Cryptococcaceae</taxon>
        <taxon>Cryptococcus</taxon>
    </lineage>
</organism>
<evidence type="ECO:0000259" key="12">
    <source>
        <dbReference type="PROSITE" id="PS51294"/>
    </source>
</evidence>
<dbReference type="InterPro" id="IPR009057">
    <property type="entry name" value="Homeodomain-like_sf"/>
</dbReference>
<dbReference type="InterPro" id="IPR017930">
    <property type="entry name" value="Myb_dom"/>
</dbReference>
<accession>A0AAJ8JNX7</accession>
<keyword evidence="4" id="KW-0156">Chromatin regulator</keyword>
<dbReference type="GO" id="GO:0003682">
    <property type="term" value="F:chromatin binding"/>
    <property type="evidence" value="ECO:0007669"/>
    <property type="project" value="TreeGrafter"/>
</dbReference>
<dbReference type="PROSITE" id="PS50090">
    <property type="entry name" value="MYB_LIKE"/>
    <property type="match status" value="1"/>
</dbReference>
<feature type="compositionally biased region" description="Basic and acidic residues" evidence="9">
    <location>
        <begin position="842"/>
        <end position="857"/>
    </location>
</feature>
<keyword evidence="5" id="KW-0234">DNA repair</keyword>
<feature type="compositionally biased region" description="Polar residues" evidence="9">
    <location>
        <begin position="1004"/>
        <end position="1017"/>
    </location>
</feature>
<evidence type="ECO:0000256" key="4">
    <source>
        <dbReference type="ARBA" id="ARBA00022853"/>
    </source>
</evidence>
<dbReference type="Proteomes" id="UP000094043">
    <property type="component" value="Chromosome 1"/>
</dbReference>
<dbReference type="InterPro" id="IPR014012">
    <property type="entry name" value="HSA_dom"/>
</dbReference>
<evidence type="ECO:0000256" key="6">
    <source>
        <dbReference type="ARBA" id="ARBA00023242"/>
    </source>
</evidence>
<evidence type="ECO:0000256" key="5">
    <source>
        <dbReference type="ARBA" id="ARBA00023204"/>
    </source>
</evidence>
<dbReference type="EMBL" id="CP143784">
    <property type="protein sequence ID" value="WVN85760.1"/>
    <property type="molecule type" value="Genomic_DNA"/>
</dbReference>
<feature type="compositionally biased region" description="Low complexity" evidence="9">
    <location>
        <begin position="1026"/>
        <end position="1042"/>
    </location>
</feature>
<dbReference type="PANTHER" id="PTHR46459:SF1">
    <property type="entry name" value="E1A-BINDING PROTEIN P400"/>
    <property type="match status" value="1"/>
</dbReference>
<feature type="compositionally biased region" description="Acidic residues" evidence="9">
    <location>
        <begin position="499"/>
        <end position="509"/>
    </location>
</feature>
<sequence>MGKQFTQFQLRNAIHQVLKHKEGDLTALKEEHEESLRELYLLTKPRNDLTSERWCGIRDEEEDESLEGFEDWKMSYLLGEGSSIKTLPLPKLPSLSPPSIATVFPDEPSTSYLQGDIPATHPSATPTVIDVPPPTAVDSPLTTAPVTGLRYIEPSPEPEATVNLAEIQPRLYVMRDFTPPPDLDIPEWMPMDNYRPAQEPVTPPELLMPLQSSYAASLPPLPPVPPSAVGSIAKRRKRANSPQPDMYKLHASFSVNPLSSSLNRSTKCVLTCDWKVAMDELRHIRAMERIEARKDQCRWSLRQPKKARGLPVPKSHRDYMLEEMEWMRADFAEERRWKFVEAREFAYQIVEWHLASEEVRASMMVGGRGWGKFNVTSISGSSNKEREVEVEERQKAMAEDEDVEMLVGQGDLTDGEGEAGKVLESINEMKAIEEKVEEKAQMEEDLSGENDENEYNPTKLNQKIGVVGEDIDAEGEADEDAQSNIEGETVADGLVGLSEIDDAADDGDDREGSKPLSESTSKRDHVLPNGVVIDKRFASVNEVVLTRKPILDAPLSSATIDLNTLPKDSSEIPASSYSTQETDESLSLTNLFPELAVYSGPFPSENEKTHRRDEGGNSSHRMAHTSRIMDIEPLLVSTLQPAKNFRDGEWNLHDGPYFEELKGYAEVKPNVVASTSTLFNGVVTRPLESLRSSEIPKPSAHHLRPQLPWSSEEDECLLRLVSQFPFNWDLIADAFNTEMVFISVERRNAYECWERWYYNFGEGKDKPRPDLPVPTDSASAQTGQEVFGPQTGASTPGLPSAVPSSASSSRPLPSGGITVPSLPTPTGETPSEGGAPPPPGMSKRDRQAQKPKYEGTKRSIRHQAIYDAVKRMSRRREGARVKSIKDNAQKKVINVHESHIMTFPQITAATPWELVEAKYQRDVQIAQQRQQRAIQEQQRQLAMRQQQAMMNAQQQGQMRPPNMSTVPNAPSRAGPNGQLLPSTVQSQQQLLNAFAAVAAASAANRQGGNSPMQQGTPNIRPGLPVQGQSPQIQQQLIRQAQQMAVEQARSLRNQQQERVSNMHGNPHP</sequence>
<evidence type="ECO:0000256" key="9">
    <source>
        <dbReference type="SAM" id="MobiDB-lite"/>
    </source>
</evidence>
<comment type="similarity">
    <text evidence="2">Belongs to the EAF1 family.</text>
</comment>
<evidence type="ECO:0000256" key="7">
    <source>
        <dbReference type="ARBA" id="ARBA00025178"/>
    </source>
</evidence>
<protein>
    <recommendedName>
        <fullName evidence="8">Vacuolar import and degradation protein 21</fullName>
    </recommendedName>
</protein>
<dbReference type="PANTHER" id="PTHR46459">
    <property type="entry name" value="E1A-BINDING PROTEIN P400-RELATED"/>
    <property type="match status" value="1"/>
</dbReference>
<dbReference type="Pfam" id="PF13921">
    <property type="entry name" value="Myb_DNA-bind_6"/>
    <property type="match status" value="1"/>
</dbReference>
<dbReference type="SMART" id="SM00717">
    <property type="entry name" value="SANT"/>
    <property type="match status" value="1"/>
</dbReference>
<evidence type="ECO:0000313" key="14">
    <source>
        <dbReference type="Proteomes" id="UP000094043"/>
    </source>
</evidence>
<dbReference type="AlphaFoldDB" id="A0AAJ8JNX7"/>
<dbReference type="RefSeq" id="XP_066066460.1">
    <property type="nucleotide sequence ID" value="XM_066210363.1"/>
</dbReference>
<evidence type="ECO:0000256" key="8">
    <source>
        <dbReference type="ARBA" id="ARBA00029670"/>
    </source>
</evidence>
<feature type="domain" description="HSA" evidence="11">
    <location>
        <begin position="304"/>
        <end position="399"/>
    </location>
</feature>
<dbReference type="KEGG" id="cdep:91085125"/>
<dbReference type="SUPFAM" id="SSF46689">
    <property type="entry name" value="Homeodomain-like"/>
    <property type="match status" value="1"/>
</dbReference>
<reference evidence="13" key="2">
    <citation type="journal article" date="2022" name="Elife">
        <title>Obligate sexual reproduction of a homothallic fungus closely related to the Cryptococcus pathogenic species complex.</title>
        <authorList>
            <person name="Passer A.R."/>
            <person name="Clancey S.A."/>
            <person name="Shea T."/>
            <person name="David-Palma M."/>
            <person name="Averette A.F."/>
            <person name="Boekhout T."/>
            <person name="Porcel B.M."/>
            <person name="Nowrousian M."/>
            <person name="Cuomo C.A."/>
            <person name="Sun S."/>
            <person name="Heitman J."/>
            <person name="Coelho M.A."/>
        </authorList>
    </citation>
    <scope>NUCLEOTIDE SEQUENCE</scope>
    <source>
        <strain evidence="13">CBS 7841</strain>
    </source>
</reference>
<evidence type="ECO:0000259" key="11">
    <source>
        <dbReference type="PROSITE" id="PS51204"/>
    </source>
</evidence>